<protein>
    <submittedName>
        <fullName evidence="1">Uncharacterized protein</fullName>
    </submittedName>
</protein>
<sequence>MTFKTIRFLQPFSPPVHAKSTSKRIRIPTELATRYSNLLIMFRTFLLRRESLPGPLLLDGPVMMTFVLLTGSYHKDPGLLVIASEIHGGSPNKGIARSFRVENLLGVRVGVNIGSWSRPGSGWRRGWSSMNQSMDQQG</sequence>
<organism evidence="1">
    <name type="scientific">Cacopsylla melanoneura</name>
    <dbReference type="NCBI Taxonomy" id="428564"/>
    <lineage>
        <taxon>Eukaryota</taxon>
        <taxon>Metazoa</taxon>
        <taxon>Ecdysozoa</taxon>
        <taxon>Arthropoda</taxon>
        <taxon>Hexapoda</taxon>
        <taxon>Insecta</taxon>
        <taxon>Pterygota</taxon>
        <taxon>Neoptera</taxon>
        <taxon>Paraneoptera</taxon>
        <taxon>Hemiptera</taxon>
        <taxon>Sternorrhyncha</taxon>
        <taxon>Psylloidea</taxon>
        <taxon>Psyllidae</taxon>
        <taxon>Psyllinae</taxon>
        <taxon>Cacopsylla</taxon>
    </lineage>
</organism>
<accession>A0A8D8S4A6</accession>
<dbReference type="EMBL" id="HBUF01200168">
    <property type="protein sequence ID" value="CAG6661605.1"/>
    <property type="molecule type" value="Transcribed_RNA"/>
</dbReference>
<dbReference type="EMBL" id="HBUF01200167">
    <property type="protein sequence ID" value="CAG6661604.1"/>
    <property type="molecule type" value="Transcribed_RNA"/>
</dbReference>
<name>A0A8D8S4A6_9HEMI</name>
<reference evidence="1" key="1">
    <citation type="submission" date="2021-05" db="EMBL/GenBank/DDBJ databases">
        <authorList>
            <person name="Alioto T."/>
            <person name="Alioto T."/>
            <person name="Gomez Garrido J."/>
        </authorList>
    </citation>
    <scope>NUCLEOTIDE SEQUENCE</scope>
</reference>
<dbReference type="AlphaFoldDB" id="A0A8D8S4A6"/>
<proteinExistence type="predicted"/>
<evidence type="ECO:0000313" key="1">
    <source>
        <dbReference type="EMBL" id="CAG6661605.1"/>
    </source>
</evidence>